<dbReference type="Proteomes" id="UP001227230">
    <property type="component" value="Chromosome 12"/>
</dbReference>
<reference evidence="2 3" key="1">
    <citation type="journal article" date="2023" name="Hortic Res">
        <title>The complete reference genome for grapevine (Vitis vinifera L.) genetics and breeding.</title>
        <authorList>
            <person name="Shi X."/>
            <person name="Cao S."/>
            <person name="Wang X."/>
            <person name="Huang S."/>
            <person name="Wang Y."/>
            <person name="Liu Z."/>
            <person name="Liu W."/>
            <person name="Leng X."/>
            <person name="Peng Y."/>
            <person name="Wang N."/>
            <person name="Wang Y."/>
            <person name="Ma Z."/>
            <person name="Xu X."/>
            <person name="Zhang F."/>
            <person name="Xue H."/>
            <person name="Zhong H."/>
            <person name="Wang Y."/>
            <person name="Zhang K."/>
            <person name="Velt A."/>
            <person name="Avia K."/>
            <person name="Holtgrawe D."/>
            <person name="Grimplet J."/>
            <person name="Matus J.T."/>
            <person name="Ware D."/>
            <person name="Wu X."/>
            <person name="Wang H."/>
            <person name="Liu C."/>
            <person name="Fang Y."/>
            <person name="Rustenholz C."/>
            <person name="Cheng Z."/>
            <person name="Xiao H."/>
            <person name="Zhou Y."/>
        </authorList>
    </citation>
    <scope>NUCLEOTIDE SEQUENCE [LARGE SCALE GENOMIC DNA]</scope>
    <source>
        <strain evidence="3">cv. Pinot noir / PN40024</strain>
        <tissue evidence="2">Leaf</tissue>
    </source>
</reference>
<gene>
    <name evidence="2" type="ORF">VitviT2T_018354</name>
</gene>
<dbReference type="SUPFAM" id="SSF52540">
    <property type="entry name" value="P-loop containing nucleoside triphosphate hydrolases"/>
    <property type="match status" value="1"/>
</dbReference>
<evidence type="ECO:0000313" key="3">
    <source>
        <dbReference type="Proteomes" id="UP001227230"/>
    </source>
</evidence>
<dbReference type="Gene3D" id="3.40.50.300">
    <property type="entry name" value="P-loop containing nucleotide triphosphate hydrolases"/>
    <property type="match status" value="1"/>
</dbReference>
<accession>A0ABY9D096</accession>
<dbReference type="InterPro" id="IPR027417">
    <property type="entry name" value="P-loop_NTPase"/>
</dbReference>
<protein>
    <recommendedName>
        <fullName evidence="4">Chromatin-remodeling ATPase INO80</fullName>
    </recommendedName>
</protein>
<name>A0ABY9D096_VITVI</name>
<evidence type="ECO:0008006" key="4">
    <source>
        <dbReference type="Google" id="ProtNLM"/>
    </source>
</evidence>
<dbReference type="EMBL" id="CP126659">
    <property type="protein sequence ID" value="WJZ99950.1"/>
    <property type="molecule type" value="Genomic_DNA"/>
</dbReference>
<dbReference type="PANTHER" id="PTHR10799">
    <property type="entry name" value="SNF2/RAD54 HELICASE FAMILY"/>
    <property type="match status" value="1"/>
</dbReference>
<sequence>MKMPAAKPVREMLSFSVFTPYYSKTLLYSMDELQKKNEEMVRASGKLKLLDRFLPKLQKAGHRVLLYSQMTRLMDILEVYLQTNEFKYLRLDGSTKTEEGGPS</sequence>
<dbReference type="InterPro" id="IPR049730">
    <property type="entry name" value="SNF2/RAD54-like_C"/>
</dbReference>
<keyword evidence="3" id="KW-1185">Reference proteome</keyword>
<evidence type="ECO:0000256" key="1">
    <source>
        <dbReference type="ARBA" id="ARBA00022801"/>
    </source>
</evidence>
<keyword evidence="1" id="KW-0378">Hydrolase</keyword>
<organism evidence="2 3">
    <name type="scientific">Vitis vinifera</name>
    <name type="common">Grape</name>
    <dbReference type="NCBI Taxonomy" id="29760"/>
    <lineage>
        <taxon>Eukaryota</taxon>
        <taxon>Viridiplantae</taxon>
        <taxon>Streptophyta</taxon>
        <taxon>Embryophyta</taxon>
        <taxon>Tracheophyta</taxon>
        <taxon>Spermatophyta</taxon>
        <taxon>Magnoliopsida</taxon>
        <taxon>eudicotyledons</taxon>
        <taxon>Gunneridae</taxon>
        <taxon>Pentapetalae</taxon>
        <taxon>rosids</taxon>
        <taxon>Vitales</taxon>
        <taxon>Vitaceae</taxon>
        <taxon>Viteae</taxon>
        <taxon>Vitis</taxon>
    </lineage>
</organism>
<dbReference type="CDD" id="cd18793">
    <property type="entry name" value="SF2_C_SNF"/>
    <property type="match status" value="1"/>
</dbReference>
<proteinExistence type="predicted"/>
<evidence type="ECO:0000313" key="2">
    <source>
        <dbReference type="EMBL" id="WJZ99950.1"/>
    </source>
</evidence>